<name>Q20XW1_RHOPB</name>
<dbReference type="HOGENOM" id="CLU_129201_0_0_5"/>
<evidence type="ECO:0000259" key="1">
    <source>
        <dbReference type="Pfam" id="PF00329"/>
    </source>
</evidence>
<dbReference type="InterPro" id="IPR001268">
    <property type="entry name" value="NADH_UbQ_OxRdtase_30kDa_su"/>
</dbReference>
<keyword evidence="2" id="KW-0830">Ubiquinone</keyword>
<dbReference type="EMBL" id="CP000301">
    <property type="protein sequence ID" value="ABD90025.1"/>
    <property type="molecule type" value="Genomic_DNA"/>
</dbReference>
<accession>Q20XW1</accession>
<dbReference type="eggNOG" id="COG0852">
    <property type="taxonomic scope" value="Bacteria"/>
</dbReference>
<dbReference type="RefSeq" id="WP_011474903.1">
    <property type="nucleotide sequence ID" value="NC_007925.1"/>
</dbReference>
<evidence type="ECO:0000313" key="2">
    <source>
        <dbReference type="EMBL" id="ABD90025.1"/>
    </source>
</evidence>
<dbReference type="SUPFAM" id="SSF143243">
    <property type="entry name" value="Nqo5-like"/>
    <property type="match status" value="1"/>
</dbReference>
<dbReference type="Gene3D" id="3.30.460.80">
    <property type="entry name" value="NADH:ubiquinone oxidoreductase, 30kDa subunit"/>
    <property type="match status" value="1"/>
</dbReference>
<dbReference type="STRING" id="316056.RPC_4502"/>
<proteinExistence type="predicted"/>
<gene>
    <name evidence="2" type="ordered locus">RPC_4502</name>
</gene>
<dbReference type="AlphaFoldDB" id="Q20XW1"/>
<dbReference type="GO" id="GO:0008137">
    <property type="term" value="F:NADH dehydrogenase (ubiquinone) activity"/>
    <property type="evidence" value="ECO:0007669"/>
    <property type="project" value="InterPro"/>
</dbReference>
<dbReference type="KEGG" id="rpc:RPC_4502"/>
<reference evidence="2" key="1">
    <citation type="submission" date="2006-03" db="EMBL/GenBank/DDBJ databases">
        <title>Complete sequence of Rhodopseudomonas palustris BisB18.</title>
        <authorList>
            <consortium name="US DOE Joint Genome Institute"/>
            <person name="Copeland A."/>
            <person name="Lucas S."/>
            <person name="Lapidus A."/>
            <person name="Barry K."/>
            <person name="Detter J.C."/>
            <person name="Glavina del Rio T."/>
            <person name="Hammon N."/>
            <person name="Israni S."/>
            <person name="Dalin E."/>
            <person name="Tice H."/>
            <person name="Pitluck S."/>
            <person name="Chain P."/>
            <person name="Malfatti S."/>
            <person name="Shin M."/>
            <person name="Vergez L."/>
            <person name="Schmutz J."/>
            <person name="Larimer F."/>
            <person name="Land M."/>
            <person name="Hauser L."/>
            <person name="Pelletier D.A."/>
            <person name="Kyrpides N."/>
            <person name="Anderson I."/>
            <person name="Oda Y."/>
            <person name="Harwood C.S."/>
            <person name="Richardson P."/>
        </authorList>
    </citation>
    <scope>NUCLEOTIDE SEQUENCE [LARGE SCALE GENOMIC DNA]</scope>
    <source>
        <strain evidence="2">BisB18</strain>
    </source>
</reference>
<feature type="domain" description="NADH:ubiquinone oxidoreductase 30kDa subunit" evidence="1">
    <location>
        <begin position="40"/>
        <end position="139"/>
    </location>
</feature>
<sequence>MTDASTIKDRVMSIARMIRGEFSISENRHGRVTAWITLADKDDLVATCRALKAFEARLSMITALADRNAGFNLLAYHFDIEGSTVTVKVKLASGASVDTIVPIFRNADWHEREFMEFYDIKTNGRTDNRRLFLDESVDGRVMERLIPLSVISNAASTNMLFERLITDREKL</sequence>
<protein>
    <submittedName>
        <fullName evidence="2">NADH dehydrogenase (Ubiquinone), 30 kDa subunit</fullName>
    </submittedName>
</protein>
<dbReference type="Pfam" id="PF00329">
    <property type="entry name" value="Complex1_30kDa"/>
    <property type="match status" value="1"/>
</dbReference>
<dbReference type="OrthoDB" id="9803286at2"/>
<dbReference type="InterPro" id="IPR037232">
    <property type="entry name" value="NADH_quin_OxRdtase_su_C/D-like"/>
</dbReference>
<organism evidence="2">
    <name type="scientific">Rhodopseudomonas palustris (strain BisB18)</name>
    <dbReference type="NCBI Taxonomy" id="316056"/>
    <lineage>
        <taxon>Bacteria</taxon>
        <taxon>Pseudomonadati</taxon>
        <taxon>Pseudomonadota</taxon>
        <taxon>Alphaproteobacteria</taxon>
        <taxon>Hyphomicrobiales</taxon>
        <taxon>Nitrobacteraceae</taxon>
        <taxon>Rhodopseudomonas</taxon>
    </lineage>
</organism>